<dbReference type="AlphaFoldDB" id="A0A0C1Y868"/>
<organism evidence="1">
    <name type="scientific">Lyngbya confervoides BDU141951</name>
    <dbReference type="NCBI Taxonomy" id="1574623"/>
    <lineage>
        <taxon>Bacteria</taxon>
        <taxon>Bacillati</taxon>
        <taxon>Cyanobacteriota</taxon>
        <taxon>Cyanophyceae</taxon>
        <taxon>Oscillatoriophycideae</taxon>
        <taxon>Oscillatoriales</taxon>
        <taxon>Microcoleaceae</taxon>
        <taxon>Lyngbya</taxon>
    </lineage>
</organism>
<accession>A0A0C1Y868</accession>
<comment type="caution">
    <text evidence="1">The sequence shown here is derived from an EMBL/GenBank/DDBJ whole genome shotgun (WGS) entry which is preliminary data.</text>
</comment>
<evidence type="ECO:0000313" key="1">
    <source>
        <dbReference type="EMBL" id="NEV68635.1"/>
    </source>
</evidence>
<proteinExistence type="predicted"/>
<reference evidence="1" key="2">
    <citation type="journal article" date="2015" name="Genome Announc.">
        <title>Draft Genome Sequence of Filamentous Marine Cyanobacterium Lyngbya confervoides Strain BDU141951.</title>
        <authorList>
            <person name="Chandrababunaidu M.M."/>
            <person name="Sen D."/>
            <person name="Tripathy S."/>
        </authorList>
    </citation>
    <scope>NUCLEOTIDE SEQUENCE</scope>
    <source>
        <strain evidence="1">BDU141951</strain>
    </source>
</reference>
<protein>
    <submittedName>
        <fullName evidence="1">Uncharacterized protein</fullName>
    </submittedName>
</protein>
<sequence>MAISRIGALVGLSAGLLGAIAPAWGQSPGLYYAWRSVEMNLTTCLDRSTAALTNAGLTDIQVEGNSVAGTTDISTAVFVCLENSEPMTVMIMVSSTDDDAAFDLRETLKASF</sequence>
<dbReference type="EMBL" id="JTHE02000003">
    <property type="protein sequence ID" value="NEV68635.1"/>
    <property type="molecule type" value="Genomic_DNA"/>
</dbReference>
<reference evidence="1" key="1">
    <citation type="submission" date="2014-11" db="EMBL/GenBank/DDBJ databases">
        <authorList>
            <person name="Malar M.C."/>
            <person name="Sen D."/>
            <person name="Tripathy S."/>
        </authorList>
    </citation>
    <scope>NUCLEOTIDE SEQUENCE</scope>
    <source>
        <strain evidence="1">BDU141951</strain>
    </source>
</reference>
<name>A0A0C1Y868_9CYAN</name>
<gene>
    <name evidence="1" type="ORF">QQ91_016095</name>
</gene>
<reference evidence="1" key="3">
    <citation type="submission" date="2020-02" db="EMBL/GenBank/DDBJ databases">
        <authorList>
            <person name="Sarangi A.N."/>
            <person name="Ghosh S."/>
            <person name="Mukherjee M."/>
            <person name="Tripathy S."/>
        </authorList>
    </citation>
    <scope>NUCLEOTIDE SEQUENCE</scope>
    <source>
        <strain evidence="1">BDU141951</strain>
    </source>
</reference>